<name>A0A4Y2HJ27_ARAVE</name>
<proteinExistence type="predicted"/>
<dbReference type="Proteomes" id="UP000499080">
    <property type="component" value="Unassembled WGS sequence"/>
</dbReference>
<comment type="caution">
    <text evidence="1">The sequence shown here is derived from an EMBL/GenBank/DDBJ whole genome shotgun (WGS) entry which is preliminary data.</text>
</comment>
<evidence type="ECO:0000313" key="2">
    <source>
        <dbReference type="Proteomes" id="UP000499080"/>
    </source>
</evidence>
<gene>
    <name evidence="1" type="ORF">AVEN_193813_1</name>
</gene>
<protein>
    <submittedName>
        <fullName evidence="1">Uncharacterized protein</fullName>
    </submittedName>
</protein>
<evidence type="ECO:0000313" key="1">
    <source>
        <dbReference type="EMBL" id="GBM65280.1"/>
    </source>
</evidence>
<organism evidence="1 2">
    <name type="scientific">Araneus ventricosus</name>
    <name type="common">Orbweaver spider</name>
    <name type="synonym">Epeira ventricosa</name>
    <dbReference type="NCBI Taxonomy" id="182803"/>
    <lineage>
        <taxon>Eukaryota</taxon>
        <taxon>Metazoa</taxon>
        <taxon>Ecdysozoa</taxon>
        <taxon>Arthropoda</taxon>
        <taxon>Chelicerata</taxon>
        <taxon>Arachnida</taxon>
        <taxon>Araneae</taxon>
        <taxon>Araneomorphae</taxon>
        <taxon>Entelegynae</taxon>
        <taxon>Araneoidea</taxon>
        <taxon>Araneidae</taxon>
        <taxon>Araneus</taxon>
    </lineage>
</organism>
<dbReference type="AlphaFoldDB" id="A0A4Y2HJ27"/>
<accession>A0A4Y2HJ27</accession>
<dbReference type="EMBL" id="BGPR01001970">
    <property type="protein sequence ID" value="GBM65280.1"/>
    <property type="molecule type" value="Genomic_DNA"/>
</dbReference>
<keyword evidence="2" id="KW-1185">Reference proteome</keyword>
<sequence>MLWGVLCKYTEKTFNKSEWGLRPPTAAGRFFPLYGKAAVAKWQGLDPGTGGSQARNPIPLKIRRVWGLLHSKSYIVGKRPPVGVARKFGEGGCQLRCRPHHLIAVQNYEVRA</sequence>
<reference evidence="1 2" key="1">
    <citation type="journal article" date="2019" name="Sci. Rep.">
        <title>Orb-weaving spider Araneus ventricosus genome elucidates the spidroin gene catalogue.</title>
        <authorList>
            <person name="Kono N."/>
            <person name="Nakamura H."/>
            <person name="Ohtoshi R."/>
            <person name="Moran D.A.P."/>
            <person name="Shinohara A."/>
            <person name="Yoshida Y."/>
            <person name="Fujiwara M."/>
            <person name="Mori M."/>
            <person name="Tomita M."/>
            <person name="Arakawa K."/>
        </authorList>
    </citation>
    <scope>NUCLEOTIDE SEQUENCE [LARGE SCALE GENOMIC DNA]</scope>
</reference>